<dbReference type="OrthoDB" id="10254671at2759"/>
<dbReference type="PANTHER" id="PTHR24054">
    <property type="entry name" value="CASEIN KINASE II SUBUNIT ALPHA"/>
    <property type="match status" value="1"/>
</dbReference>
<evidence type="ECO:0000256" key="2">
    <source>
        <dbReference type="ARBA" id="ARBA00022527"/>
    </source>
</evidence>
<evidence type="ECO:0000256" key="5">
    <source>
        <dbReference type="ARBA" id="ARBA00022777"/>
    </source>
</evidence>
<dbReference type="SMART" id="SM00220">
    <property type="entry name" value="S_TKc"/>
    <property type="match status" value="1"/>
</dbReference>
<dbReference type="FunFam" id="1.10.510.10:FF:000459">
    <property type="entry name" value="Casein kinase II subunit alpha"/>
    <property type="match status" value="1"/>
</dbReference>
<dbReference type="GO" id="GO:0031981">
    <property type="term" value="C:nuclear lumen"/>
    <property type="evidence" value="ECO:0007669"/>
    <property type="project" value="UniProtKB-ARBA"/>
</dbReference>
<dbReference type="Gene3D" id="1.10.510.10">
    <property type="entry name" value="Transferase(Phosphotransferase) domain 1"/>
    <property type="match status" value="1"/>
</dbReference>
<evidence type="ECO:0000313" key="12">
    <source>
        <dbReference type="Proteomes" id="UP000179807"/>
    </source>
</evidence>
<dbReference type="InterPro" id="IPR000719">
    <property type="entry name" value="Prot_kinase_dom"/>
</dbReference>
<sequence length="333" mass="39043">MDSDGVKYCVSRNYALVNAELGKSWYEYKDFKPKWNQPDDYYLLEKVGRGKYSTVFKGLINKKEEVAIKILVPLDPKRYLKEIKILINMRGGPNIVNLVDLVYDRITNIYSFVFEWVEFHDWRSLYRTFDIHDVRLYCYQLLEALDYCHSKGIMHRDIKPANVAIDKEKKKLRLLDWGLADFYFPKLAYSARVGTRIFKPPELLINYPYYDYSLDIWATGLTFASMMFGTYIFNHGANDVEQLYKVAEVIGGKEIIEYAKSLNVELDDRMIKELKKTPYGTGIGHFVKKAGSRAPPEALDLLYKMLVVDHRNRISAKEAMKHPFFKPLKQNQY</sequence>
<evidence type="ECO:0000256" key="9">
    <source>
        <dbReference type="PROSITE-ProRule" id="PRU10141"/>
    </source>
</evidence>
<dbReference type="FunFam" id="3.30.200.20:FF:000088">
    <property type="entry name" value="Casein kinase II subunit alpha"/>
    <property type="match status" value="1"/>
</dbReference>
<comment type="catalytic activity">
    <reaction evidence="7">
        <text>L-threonyl-[protein] + ATP = O-phospho-L-threonyl-[protein] + ADP + H(+)</text>
        <dbReference type="Rhea" id="RHEA:46608"/>
        <dbReference type="Rhea" id="RHEA-COMP:11060"/>
        <dbReference type="Rhea" id="RHEA-COMP:11605"/>
        <dbReference type="ChEBI" id="CHEBI:15378"/>
        <dbReference type="ChEBI" id="CHEBI:30013"/>
        <dbReference type="ChEBI" id="CHEBI:30616"/>
        <dbReference type="ChEBI" id="CHEBI:61977"/>
        <dbReference type="ChEBI" id="CHEBI:456216"/>
        <dbReference type="EC" id="2.7.11.1"/>
    </reaction>
</comment>
<evidence type="ECO:0000256" key="3">
    <source>
        <dbReference type="ARBA" id="ARBA00022679"/>
    </source>
</evidence>
<dbReference type="PANTHER" id="PTHR24054:SF0">
    <property type="entry name" value="CASEIN KINASE II SUBUNIT ALPHA"/>
    <property type="match status" value="1"/>
</dbReference>
<dbReference type="Pfam" id="PF00069">
    <property type="entry name" value="Pkinase"/>
    <property type="match status" value="1"/>
</dbReference>
<keyword evidence="3" id="KW-0808">Transferase</keyword>
<dbReference type="InterPro" id="IPR045216">
    <property type="entry name" value="CK2_alpha"/>
</dbReference>
<dbReference type="EMBL" id="MLAK01001248">
    <property type="protein sequence ID" value="OHS95404.1"/>
    <property type="molecule type" value="Genomic_DNA"/>
</dbReference>
<dbReference type="GO" id="GO:0005956">
    <property type="term" value="C:protein kinase CK2 complex"/>
    <property type="evidence" value="ECO:0007669"/>
    <property type="project" value="TreeGrafter"/>
</dbReference>
<reference evidence="11" key="1">
    <citation type="submission" date="2016-10" db="EMBL/GenBank/DDBJ databases">
        <authorList>
            <person name="Benchimol M."/>
            <person name="Almeida L.G."/>
            <person name="Vasconcelos A.T."/>
            <person name="Perreira-Neves A."/>
            <person name="Rosa I.A."/>
            <person name="Tasca T."/>
            <person name="Bogo M.R."/>
            <person name="de Souza W."/>
        </authorList>
    </citation>
    <scope>NUCLEOTIDE SEQUENCE [LARGE SCALE GENOMIC DNA]</scope>
    <source>
        <strain evidence="11">K</strain>
    </source>
</reference>
<keyword evidence="5 11" id="KW-0418">Kinase</keyword>
<keyword evidence="6 9" id="KW-0067">ATP-binding</keyword>
<dbReference type="PROSITE" id="PS00107">
    <property type="entry name" value="PROTEIN_KINASE_ATP"/>
    <property type="match status" value="1"/>
</dbReference>
<dbReference type="PROSITE" id="PS50011">
    <property type="entry name" value="PROTEIN_KINASE_DOM"/>
    <property type="match status" value="1"/>
</dbReference>
<evidence type="ECO:0000256" key="4">
    <source>
        <dbReference type="ARBA" id="ARBA00022741"/>
    </source>
</evidence>
<evidence type="ECO:0000256" key="7">
    <source>
        <dbReference type="ARBA" id="ARBA00047899"/>
    </source>
</evidence>
<dbReference type="InterPro" id="IPR017441">
    <property type="entry name" value="Protein_kinase_ATP_BS"/>
</dbReference>
<dbReference type="Proteomes" id="UP000179807">
    <property type="component" value="Unassembled WGS sequence"/>
</dbReference>
<accession>A0A1J4JDS2</accession>
<dbReference type="CDD" id="cd14132">
    <property type="entry name" value="STKc_CK2_alpha"/>
    <property type="match status" value="1"/>
</dbReference>
<keyword evidence="4 9" id="KW-0547">Nucleotide-binding</keyword>
<keyword evidence="2" id="KW-0723">Serine/threonine-protein kinase</keyword>
<dbReference type="Gene3D" id="3.30.200.20">
    <property type="entry name" value="Phosphorylase Kinase, domain 1"/>
    <property type="match status" value="1"/>
</dbReference>
<dbReference type="GO" id="GO:0005524">
    <property type="term" value="F:ATP binding"/>
    <property type="evidence" value="ECO:0007669"/>
    <property type="project" value="UniProtKB-UniRule"/>
</dbReference>
<dbReference type="EC" id="2.7.11.1" evidence="1"/>
<dbReference type="GO" id="GO:0006357">
    <property type="term" value="P:regulation of transcription by RNA polymerase II"/>
    <property type="evidence" value="ECO:0007669"/>
    <property type="project" value="UniProtKB-ARBA"/>
</dbReference>
<dbReference type="GO" id="GO:0004674">
    <property type="term" value="F:protein serine/threonine kinase activity"/>
    <property type="evidence" value="ECO:0007669"/>
    <property type="project" value="UniProtKB-KW"/>
</dbReference>
<evidence type="ECO:0000313" key="11">
    <source>
        <dbReference type="EMBL" id="OHS95404.1"/>
    </source>
</evidence>
<feature type="binding site" evidence="9">
    <location>
        <position position="69"/>
    </location>
    <ligand>
        <name>ATP</name>
        <dbReference type="ChEBI" id="CHEBI:30616"/>
    </ligand>
</feature>
<keyword evidence="12" id="KW-1185">Reference proteome</keyword>
<evidence type="ECO:0000256" key="1">
    <source>
        <dbReference type="ARBA" id="ARBA00012513"/>
    </source>
</evidence>
<comment type="caution">
    <text evidence="11">The sequence shown here is derived from an EMBL/GenBank/DDBJ whole genome shotgun (WGS) entry which is preliminary data.</text>
</comment>
<dbReference type="SUPFAM" id="SSF56112">
    <property type="entry name" value="Protein kinase-like (PK-like)"/>
    <property type="match status" value="1"/>
</dbReference>
<dbReference type="GeneID" id="94830229"/>
<comment type="catalytic activity">
    <reaction evidence="8">
        <text>L-seryl-[protein] + ATP = O-phospho-L-seryl-[protein] + ADP + H(+)</text>
        <dbReference type="Rhea" id="RHEA:17989"/>
        <dbReference type="Rhea" id="RHEA-COMP:9863"/>
        <dbReference type="Rhea" id="RHEA-COMP:11604"/>
        <dbReference type="ChEBI" id="CHEBI:15378"/>
        <dbReference type="ChEBI" id="CHEBI:29999"/>
        <dbReference type="ChEBI" id="CHEBI:30616"/>
        <dbReference type="ChEBI" id="CHEBI:83421"/>
        <dbReference type="ChEBI" id="CHEBI:456216"/>
        <dbReference type="EC" id="2.7.11.1"/>
    </reaction>
</comment>
<dbReference type="RefSeq" id="XP_068348541.1">
    <property type="nucleotide sequence ID" value="XM_068495525.1"/>
</dbReference>
<dbReference type="GO" id="GO:0005829">
    <property type="term" value="C:cytosol"/>
    <property type="evidence" value="ECO:0007669"/>
    <property type="project" value="TreeGrafter"/>
</dbReference>
<dbReference type="GO" id="GO:0051726">
    <property type="term" value="P:regulation of cell cycle"/>
    <property type="evidence" value="ECO:0007669"/>
    <property type="project" value="TreeGrafter"/>
</dbReference>
<feature type="domain" description="Protein kinase" evidence="10">
    <location>
        <begin position="41"/>
        <end position="325"/>
    </location>
</feature>
<evidence type="ECO:0000256" key="8">
    <source>
        <dbReference type="ARBA" id="ARBA00048679"/>
    </source>
</evidence>
<proteinExistence type="predicted"/>
<gene>
    <name evidence="11" type="ORF">TRFO_10545</name>
</gene>
<dbReference type="InterPro" id="IPR011009">
    <property type="entry name" value="Kinase-like_dom_sf"/>
</dbReference>
<dbReference type="AlphaFoldDB" id="A0A1J4JDS2"/>
<organism evidence="11 12">
    <name type="scientific">Tritrichomonas foetus</name>
    <dbReference type="NCBI Taxonomy" id="1144522"/>
    <lineage>
        <taxon>Eukaryota</taxon>
        <taxon>Metamonada</taxon>
        <taxon>Parabasalia</taxon>
        <taxon>Tritrichomonadida</taxon>
        <taxon>Tritrichomonadidae</taxon>
        <taxon>Tritrichomonas</taxon>
    </lineage>
</organism>
<name>A0A1J4JDS2_9EUKA</name>
<protein>
    <recommendedName>
        <fullName evidence="1">non-specific serine/threonine protein kinase</fullName>
        <ecNumber evidence="1">2.7.11.1</ecNumber>
    </recommendedName>
</protein>
<dbReference type="VEuPathDB" id="TrichDB:TRFO_10545"/>
<evidence type="ECO:0000256" key="6">
    <source>
        <dbReference type="ARBA" id="ARBA00022840"/>
    </source>
</evidence>
<evidence type="ECO:0000259" key="10">
    <source>
        <dbReference type="PROSITE" id="PS50011"/>
    </source>
</evidence>